<dbReference type="EC" id="4.2.1.70" evidence="6"/>
<gene>
    <name evidence="6" type="primary">psuG</name>
    <name evidence="7" type="ORF">SAMN05443668_101649</name>
</gene>
<dbReference type="GO" id="GO:0046113">
    <property type="term" value="P:nucleobase catabolic process"/>
    <property type="evidence" value="ECO:0007669"/>
    <property type="project" value="UniProtKB-UniRule"/>
</dbReference>
<evidence type="ECO:0000256" key="3">
    <source>
        <dbReference type="ARBA" id="ARBA00023211"/>
    </source>
</evidence>
<comment type="cofactor">
    <cofactor evidence="6">
        <name>Mn(2+)</name>
        <dbReference type="ChEBI" id="CHEBI:29035"/>
    </cofactor>
    <text evidence="6">Binds 1 Mn(2+) ion per subunit.</text>
</comment>
<comment type="function">
    <text evidence="6">Catalyzes the reversible cleavage of pseudouridine 5'-phosphate (PsiMP) to ribose 5-phosphate and uracil. Functions biologically in the cleavage direction, as part of a pseudouridine degradation pathway.</text>
</comment>
<feature type="binding site" evidence="6">
    <location>
        <position position="113"/>
    </location>
    <ligand>
        <name>substrate</name>
    </ligand>
</feature>
<evidence type="ECO:0000256" key="1">
    <source>
        <dbReference type="ARBA" id="ARBA00022723"/>
    </source>
</evidence>
<dbReference type="GO" id="GO:0004730">
    <property type="term" value="F:pseudouridylate synthase activity"/>
    <property type="evidence" value="ECO:0007669"/>
    <property type="project" value="UniProtKB-UniRule"/>
</dbReference>
<name>A0A1M7J0I7_9ACTN</name>
<comment type="catalytic activity">
    <reaction evidence="6">
        <text>D-ribose 5-phosphate + uracil = psi-UMP + H2O</text>
        <dbReference type="Rhea" id="RHEA:18337"/>
        <dbReference type="ChEBI" id="CHEBI:15377"/>
        <dbReference type="ChEBI" id="CHEBI:17568"/>
        <dbReference type="ChEBI" id="CHEBI:58380"/>
        <dbReference type="ChEBI" id="CHEBI:78346"/>
        <dbReference type="EC" id="4.2.1.70"/>
    </reaction>
</comment>
<evidence type="ECO:0000313" key="7">
    <source>
        <dbReference type="EMBL" id="SHM46516.1"/>
    </source>
</evidence>
<evidence type="ECO:0000256" key="6">
    <source>
        <dbReference type="HAMAP-Rule" id="MF_01876"/>
    </source>
</evidence>
<evidence type="ECO:0000256" key="4">
    <source>
        <dbReference type="ARBA" id="ARBA00023239"/>
    </source>
</evidence>
<reference evidence="7 8" key="1">
    <citation type="submission" date="2016-11" db="EMBL/GenBank/DDBJ databases">
        <authorList>
            <person name="Jaros S."/>
            <person name="Januszkiewicz K."/>
            <person name="Wedrychowicz H."/>
        </authorList>
    </citation>
    <scope>NUCLEOTIDE SEQUENCE [LARGE SCALE GENOMIC DNA]</scope>
    <source>
        <strain evidence="7 8">DSM 46144</strain>
    </source>
</reference>
<dbReference type="Pfam" id="PF04227">
    <property type="entry name" value="Indigoidine_A"/>
    <property type="match status" value="1"/>
</dbReference>
<keyword evidence="8" id="KW-1185">Reference proteome</keyword>
<dbReference type="STRING" id="134849.SAMN05443668_101649"/>
<feature type="binding site" evidence="6">
    <location>
        <begin position="147"/>
        <end position="149"/>
    </location>
    <ligand>
        <name>substrate</name>
    </ligand>
</feature>
<proteinExistence type="inferred from homology"/>
<dbReference type="EMBL" id="FRCS01000001">
    <property type="protein sequence ID" value="SHM46516.1"/>
    <property type="molecule type" value="Genomic_DNA"/>
</dbReference>
<comment type="similarity">
    <text evidence="6">Belongs to the pseudouridine-5'-phosphate glycosidase family.</text>
</comment>
<dbReference type="HAMAP" id="MF_01876">
    <property type="entry name" value="PsiMP_glycosidase"/>
    <property type="match status" value="1"/>
</dbReference>
<keyword evidence="4 6" id="KW-0456">Lyase</keyword>
<dbReference type="Gene3D" id="3.40.1790.10">
    <property type="entry name" value="Indigoidine synthase domain"/>
    <property type="match status" value="1"/>
</dbReference>
<keyword evidence="5 6" id="KW-0326">Glycosidase</keyword>
<feature type="active site" description="Nucleophile" evidence="6">
    <location>
        <position position="166"/>
    </location>
</feature>
<dbReference type="InterPro" id="IPR022830">
    <property type="entry name" value="Indigdn_synthA-like"/>
</dbReference>
<dbReference type="GO" id="GO:0005737">
    <property type="term" value="C:cytoplasm"/>
    <property type="evidence" value="ECO:0007669"/>
    <property type="project" value="TreeGrafter"/>
</dbReference>
<feature type="binding site" evidence="6">
    <location>
        <position position="145"/>
    </location>
    <ligand>
        <name>Mn(2+)</name>
        <dbReference type="ChEBI" id="CHEBI:29035"/>
    </ligand>
</feature>
<dbReference type="GO" id="GO:0016798">
    <property type="term" value="F:hydrolase activity, acting on glycosyl bonds"/>
    <property type="evidence" value="ECO:0007669"/>
    <property type="project" value="UniProtKB-KW"/>
</dbReference>
<protein>
    <recommendedName>
        <fullName evidence="6">Pseudouridine-5'-phosphate glycosidase</fullName>
        <shortName evidence="6">PsiMP glycosidase</shortName>
        <ecNumber evidence="6">4.2.1.70</ecNumber>
    </recommendedName>
</protein>
<comment type="subunit">
    <text evidence="6">Homotrimer.</text>
</comment>
<evidence type="ECO:0000313" key="8">
    <source>
        <dbReference type="Proteomes" id="UP000184440"/>
    </source>
</evidence>
<dbReference type="PANTHER" id="PTHR42909">
    <property type="entry name" value="ZGC:136858"/>
    <property type="match status" value="1"/>
</dbReference>
<keyword evidence="2 6" id="KW-0378">Hydrolase</keyword>
<evidence type="ECO:0000256" key="5">
    <source>
        <dbReference type="ARBA" id="ARBA00023295"/>
    </source>
</evidence>
<feature type="binding site" evidence="6">
    <location>
        <position position="93"/>
    </location>
    <ligand>
        <name>substrate</name>
    </ligand>
</feature>
<dbReference type="AlphaFoldDB" id="A0A1M7J0I7"/>
<dbReference type="GO" id="GO:0046872">
    <property type="term" value="F:metal ion binding"/>
    <property type="evidence" value="ECO:0007669"/>
    <property type="project" value="UniProtKB-KW"/>
</dbReference>
<accession>A0A1M7J0I7</accession>
<dbReference type="PANTHER" id="PTHR42909:SF1">
    <property type="entry name" value="CARBOHYDRATE KINASE PFKB DOMAIN-CONTAINING PROTEIN"/>
    <property type="match status" value="1"/>
</dbReference>
<sequence length="316" mass="32599">MEIEPPLGRYRIRLGAEVAEALGTGTPVVALESTILSHGLPRPRNLEVGAEIERTVRATGAVPATVGVLGGEIVVGLDAEQLRHLALTDGVAKASVRDLPVLAAKRGDGATTVASTAAVAAAVGIPVFATGGLGGVHRDAATTFDESADLGTLARTPIAVVCAGVKSILDVPATLERLESSGVTVLGYRTDQFPGFYLSDSGYPVGWRADEVSEIAETLRATRELKLGSGAVVVANPLPVSEQLDPALHDRVLAEGLAGLEREGVTGKDVTPYLLAHFHAATEGESLTVNTRIILRNAELAGRIAVAFAGTRTALA</sequence>
<dbReference type="Proteomes" id="UP000184440">
    <property type="component" value="Unassembled WGS sequence"/>
</dbReference>
<evidence type="ECO:0000256" key="2">
    <source>
        <dbReference type="ARBA" id="ARBA00022801"/>
    </source>
</evidence>
<keyword evidence="1 6" id="KW-0479">Metal-binding</keyword>
<organism evidence="7 8">
    <name type="scientific">Cryptosporangium aurantiacum</name>
    <dbReference type="NCBI Taxonomy" id="134849"/>
    <lineage>
        <taxon>Bacteria</taxon>
        <taxon>Bacillati</taxon>
        <taxon>Actinomycetota</taxon>
        <taxon>Actinomycetes</taxon>
        <taxon>Cryptosporangiales</taxon>
        <taxon>Cryptosporangiaceae</taxon>
        <taxon>Cryptosporangium</taxon>
    </lineage>
</organism>
<dbReference type="SUPFAM" id="SSF110581">
    <property type="entry name" value="Indigoidine synthase A-like"/>
    <property type="match status" value="1"/>
</dbReference>
<dbReference type="InterPro" id="IPR007342">
    <property type="entry name" value="PsuG"/>
</dbReference>
<feature type="active site" description="Proton donor" evidence="6">
    <location>
        <position position="32"/>
    </location>
</feature>
<keyword evidence="3 6" id="KW-0464">Manganese</keyword>